<evidence type="ECO:0000313" key="2">
    <source>
        <dbReference type="Proteomes" id="UP000001064"/>
    </source>
</evidence>
<dbReference type="InParanoid" id="F0ZSJ3"/>
<dbReference type="Proteomes" id="UP000001064">
    <property type="component" value="Unassembled WGS sequence"/>
</dbReference>
<dbReference type="GeneID" id="10504743"/>
<gene>
    <name evidence="1" type="ORF">DICPUDRAFT_154889</name>
</gene>
<protein>
    <submittedName>
        <fullName evidence="1">Uncharacterized protein</fullName>
    </submittedName>
</protein>
<dbReference type="KEGG" id="dpp:DICPUDRAFT_154889"/>
<sequence>MHCNSRGQRYLCGHHCLFLIFRQSLYEVFVKISIKLDYTPLEAEIRCHTPTPEKLSTNE</sequence>
<accession>F0ZSJ3</accession>
<organism evidence="1 2">
    <name type="scientific">Dictyostelium purpureum</name>
    <name type="common">Slime mold</name>
    <dbReference type="NCBI Taxonomy" id="5786"/>
    <lineage>
        <taxon>Eukaryota</taxon>
        <taxon>Amoebozoa</taxon>
        <taxon>Evosea</taxon>
        <taxon>Eumycetozoa</taxon>
        <taxon>Dictyostelia</taxon>
        <taxon>Dictyosteliales</taxon>
        <taxon>Dictyosteliaceae</taxon>
        <taxon>Dictyostelium</taxon>
    </lineage>
</organism>
<dbReference type="EMBL" id="GL871159">
    <property type="protein sequence ID" value="EGC33074.1"/>
    <property type="molecule type" value="Genomic_DNA"/>
</dbReference>
<name>F0ZSJ3_DICPU</name>
<dbReference type="RefSeq" id="XP_003290387.1">
    <property type="nucleotide sequence ID" value="XM_003290339.1"/>
</dbReference>
<dbReference type="AlphaFoldDB" id="F0ZSJ3"/>
<dbReference type="VEuPathDB" id="AmoebaDB:DICPUDRAFT_154889"/>
<keyword evidence="2" id="KW-1185">Reference proteome</keyword>
<reference evidence="2" key="1">
    <citation type="journal article" date="2011" name="Genome Biol.">
        <title>Comparative genomics of the social amoebae Dictyostelium discoideum and Dictyostelium purpureum.</title>
        <authorList>
            <consortium name="US DOE Joint Genome Institute (JGI-PGF)"/>
            <person name="Sucgang R."/>
            <person name="Kuo A."/>
            <person name="Tian X."/>
            <person name="Salerno W."/>
            <person name="Parikh A."/>
            <person name="Feasley C.L."/>
            <person name="Dalin E."/>
            <person name="Tu H."/>
            <person name="Huang E."/>
            <person name="Barry K."/>
            <person name="Lindquist E."/>
            <person name="Shapiro H."/>
            <person name="Bruce D."/>
            <person name="Schmutz J."/>
            <person name="Salamov A."/>
            <person name="Fey P."/>
            <person name="Gaudet P."/>
            <person name="Anjard C."/>
            <person name="Babu M.M."/>
            <person name="Basu S."/>
            <person name="Bushmanova Y."/>
            <person name="van der Wel H."/>
            <person name="Katoh-Kurasawa M."/>
            <person name="Dinh C."/>
            <person name="Coutinho P.M."/>
            <person name="Saito T."/>
            <person name="Elias M."/>
            <person name="Schaap P."/>
            <person name="Kay R.R."/>
            <person name="Henrissat B."/>
            <person name="Eichinger L."/>
            <person name="Rivero F."/>
            <person name="Putnam N.H."/>
            <person name="West C.M."/>
            <person name="Loomis W.F."/>
            <person name="Chisholm R.L."/>
            <person name="Shaulsky G."/>
            <person name="Strassmann J.E."/>
            <person name="Queller D.C."/>
            <person name="Kuspa A."/>
            <person name="Grigoriev I.V."/>
        </authorList>
    </citation>
    <scope>NUCLEOTIDE SEQUENCE [LARGE SCALE GENOMIC DNA]</scope>
    <source>
        <strain evidence="2">QSDP1</strain>
    </source>
</reference>
<evidence type="ECO:0000313" key="1">
    <source>
        <dbReference type="EMBL" id="EGC33074.1"/>
    </source>
</evidence>
<proteinExistence type="predicted"/>